<name>A0A9P5ZYJ0_PLEER</name>
<dbReference type="SUPFAM" id="SSF103473">
    <property type="entry name" value="MFS general substrate transporter"/>
    <property type="match status" value="1"/>
</dbReference>
<keyword evidence="3 6" id="KW-0812">Transmembrane</keyword>
<gene>
    <name evidence="7" type="ORF">BDN71DRAFT_764800</name>
</gene>
<evidence type="ECO:0000256" key="5">
    <source>
        <dbReference type="ARBA" id="ARBA00023136"/>
    </source>
</evidence>
<feature type="transmembrane region" description="Helical" evidence="6">
    <location>
        <begin position="78"/>
        <end position="100"/>
    </location>
</feature>
<comment type="subcellular location">
    <subcellularLocation>
        <location evidence="1">Membrane</location>
        <topology evidence="1">Multi-pass membrane protein</topology>
    </subcellularLocation>
</comment>
<organism evidence="7 8">
    <name type="scientific">Pleurotus eryngii</name>
    <name type="common">Boletus of the steppes</name>
    <dbReference type="NCBI Taxonomy" id="5323"/>
    <lineage>
        <taxon>Eukaryota</taxon>
        <taxon>Fungi</taxon>
        <taxon>Dikarya</taxon>
        <taxon>Basidiomycota</taxon>
        <taxon>Agaricomycotina</taxon>
        <taxon>Agaricomycetes</taxon>
        <taxon>Agaricomycetidae</taxon>
        <taxon>Agaricales</taxon>
        <taxon>Pleurotineae</taxon>
        <taxon>Pleurotaceae</taxon>
        <taxon>Pleurotus</taxon>
    </lineage>
</organism>
<evidence type="ECO:0000313" key="8">
    <source>
        <dbReference type="Proteomes" id="UP000807025"/>
    </source>
</evidence>
<evidence type="ECO:0000256" key="1">
    <source>
        <dbReference type="ARBA" id="ARBA00004141"/>
    </source>
</evidence>
<dbReference type="AlphaFoldDB" id="A0A9P5ZYJ0"/>
<evidence type="ECO:0000256" key="4">
    <source>
        <dbReference type="ARBA" id="ARBA00022989"/>
    </source>
</evidence>
<dbReference type="GO" id="GO:0016020">
    <property type="term" value="C:membrane"/>
    <property type="evidence" value="ECO:0007669"/>
    <property type="project" value="UniProtKB-SubCell"/>
</dbReference>
<evidence type="ECO:0000256" key="3">
    <source>
        <dbReference type="ARBA" id="ARBA00022692"/>
    </source>
</evidence>
<evidence type="ECO:0000256" key="2">
    <source>
        <dbReference type="ARBA" id="ARBA00022448"/>
    </source>
</evidence>
<dbReference type="GO" id="GO:0022857">
    <property type="term" value="F:transmembrane transporter activity"/>
    <property type="evidence" value="ECO:0007669"/>
    <property type="project" value="TreeGrafter"/>
</dbReference>
<dbReference type="Proteomes" id="UP000807025">
    <property type="component" value="Unassembled WGS sequence"/>
</dbReference>
<keyword evidence="5 6" id="KW-0472">Membrane</keyword>
<feature type="transmembrane region" description="Helical" evidence="6">
    <location>
        <begin position="138"/>
        <end position="160"/>
    </location>
</feature>
<reference evidence="7" key="1">
    <citation type="submission" date="2020-11" db="EMBL/GenBank/DDBJ databases">
        <authorList>
            <consortium name="DOE Joint Genome Institute"/>
            <person name="Ahrendt S."/>
            <person name="Riley R."/>
            <person name="Andreopoulos W."/>
            <person name="Labutti K."/>
            <person name="Pangilinan J."/>
            <person name="Ruiz-Duenas F.J."/>
            <person name="Barrasa J.M."/>
            <person name="Sanchez-Garcia M."/>
            <person name="Camarero S."/>
            <person name="Miyauchi S."/>
            <person name="Serrano A."/>
            <person name="Linde D."/>
            <person name="Babiker R."/>
            <person name="Drula E."/>
            <person name="Ayuso-Fernandez I."/>
            <person name="Pacheco R."/>
            <person name="Padilla G."/>
            <person name="Ferreira P."/>
            <person name="Barriuso J."/>
            <person name="Kellner H."/>
            <person name="Castanera R."/>
            <person name="Alfaro M."/>
            <person name="Ramirez L."/>
            <person name="Pisabarro A.G."/>
            <person name="Kuo A."/>
            <person name="Tritt A."/>
            <person name="Lipzen A."/>
            <person name="He G."/>
            <person name="Yan M."/>
            <person name="Ng V."/>
            <person name="Cullen D."/>
            <person name="Martin F."/>
            <person name="Rosso M.-N."/>
            <person name="Henrissat B."/>
            <person name="Hibbett D."/>
            <person name="Martinez A.T."/>
            <person name="Grigoriev I.V."/>
        </authorList>
    </citation>
    <scope>NUCLEOTIDE SEQUENCE</scope>
    <source>
        <strain evidence="7">ATCC 90797</strain>
    </source>
</reference>
<keyword evidence="2" id="KW-0813">Transport</keyword>
<sequence>MALFFIIEGAVTVLKACLGFFILPDFPNSPTRWLNPSSLALAERRMHEEVNTIATSMSSPRKVGHLAGFVMALTDRKIWWITSIMTLGLWIVATMIALAVTWHSDTVHERCWHSVAPVATAMPGFIIAMSPMSTAARYVTLFLMAVAPVSGMCIMAWALSPIRPANKRAAEIALINALSQLALVAGPYAWDRSWGPSYA</sequence>
<feature type="transmembrane region" description="Helical" evidence="6">
    <location>
        <begin position="172"/>
        <end position="190"/>
    </location>
</feature>
<dbReference type="OrthoDB" id="2985014at2759"/>
<protein>
    <submittedName>
        <fullName evidence="7">Uncharacterized protein</fullName>
    </submittedName>
</protein>
<dbReference type="InterPro" id="IPR036259">
    <property type="entry name" value="MFS_trans_sf"/>
</dbReference>
<evidence type="ECO:0000313" key="7">
    <source>
        <dbReference type="EMBL" id="KAF9496339.1"/>
    </source>
</evidence>
<dbReference type="EMBL" id="MU154553">
    <property type="protein sequence ID" value="KAF9496339.1"/>
    <property type="molecule type" value="Genomic_DNA"/>
</dbReference>
<keyword evidence="8" id="KW-1185">Reference proteome</keyword>
<comment type="caution">
    <text evidence="7">The sequence shown here is derived from an EMBL/GenBank/DDBJ whole genome shotgun (WGS) entry which is preliminary data.</text>
</comment>
<keyword evidence="4 6" id="KW-1133">Transmembrane helix</keyword>
<accession>A0A9P5ZYJ0</accession>
<feature type="transmembrane region" description="Helical" evidence="6">
    <location>
        <begin position="112"/>
        <end position="132"/>
    </location>
</feature>
<evidence type="ECO:0000256" key="6">
    <source>
        <dbReference type="SAM" id="Phobius"/>
    </source>
</evidence>
<dbReference type="PANTHER" id="PTHR43791">
    <property type="entry name" value="PERMEASE-RELATED"/>
    <property type="match status" value="1"/>
</dbReference>
<dbReference type="PANTHER" id="PTHR43791:SF6">
    <property type="entry name" value="TRANSPORTER, PUTATIVE (AFU_ORTHOLOGUE AFUA_1G16690)-RELATED"/>
    <property type="match status" value="1"/>
</dbReference>
<proteinExistence type="predicted"/>